<evidence type="ECO:0000313" key="1">
    <source>
        <dbReference type="EMBL" id="KAK8207664.1"/>
    </source>
</evidence>
<evidence type="ECO:0000313" key="2">
    <source>
        <dbReference type="Proteomes" id="UP001320706"/>
    </source>
</evidence>
<sequence>MSAPTASIALLNEINSVTTDGTYPHYSAARPSVAKTCAYSNLRKASKLRLTTTDCARHGREVACSREPSGCQRCKNEDINCAYSRSGVIRRNRKRKYEQVDGQISHRSPLSRTPGTSKEDDSNLQSHLASDIDVTRERLSGLDNSQHNSLGALSSLSEACAAVWHDASEFDKMGGNYFLFEDQVVSWVDTFVDTLKRGTPLLSFPPPEVMLQALGVSQRRLDPQTRERRTMIFWHLNILDKGMAIIFGRPPTFHRAMAKEIPLPSLKQFLPFQPHHASTGPHAFFGAHYLHQMLSLSRLIGDIWYCLHEEATPDARSITTASNDLELWYYQARKVES</sequence>
<dbReference type="Proteomes" id="UP001320706">
    <property type="component" value="Unassembled WGS sequence"/>
</dbReference>
<name>A0ACC3SD09_9PEZI</name>
<accession>A0ACC3SD09</accession>
<dbReference type="EMBL" id="JAMKPW020000021">
    <property type="protein sequence ID" value="KAK8207664.1"/>
    <property type="molecule type" value="Genomic_DNA"/>
</dbReference>
<reference evidence="1" key="1">
    <citation type="submission" date="2024-02" db="EMBL/GenBank/DDBJ databases">
        <title>Metagenome Assembled Genome of Zalaria obscura JY119.</title>
        <authorList>
            <person name="Vighnesh L."/>
            <person name="Jagadeeshwari U."/>
            <person name="Venkata Ramana C."/>
            <person name="Sasikala C."/>
        </authorList>
    </citation>
    <scope>NUCLEOTIDE SEQUENCE</scope>
    <source>
        <strain evidence="1">JY119</strain>
    </source>
</reference>
<keyword evidence="2" id="KW-1185">Reference proteome</keyword>
<protein>
    <submittedName>
        <fullName evidence="1">Uncharacterized protein</fullName>
    </submittedName>
</protein>
<organism evidence="1 2">
    <name type="scientific">Zalaria obscura</name>
    <dbReference type="NCBI Taxonomy" id="2024903"/>
    <lineage>
        <taxon>Eukaryota</taxon>
        <taxon>Fungi</taxon>
        <taxon>Dikarya</taxon>
        <taxon>Ascomycota</taxon>
        <taxon>Pezizomycotina</taxon>
        <taxon>Dothideomycetes</taxon>
        <taxon>Dothideomycetidae</taxon>
        <taxon>Dothideales</taxon>
        <taxon>Zalariaceae</taxon>
        <taxon>Zalaria</taxon>
    </lineage>
</organism>
<gene>
    <name evidence="1" type="ORF">M8818_004318</name>
</gene>
<proteinExistence type="predicted"/>
<comment type="caution">
    <text evidence="1">The sequence shown here is derived from an EMBL/GenBank/DDBJ whole genome shotgun (WGS) entry which is preliminary data.</text>
</comment>